<keyword evidence="2" id="KW-1185">Reference proteome</keyword>
<comment type="caution">
    <text evidence="1">The sequence shown here is derived from an EMBL/GenBank/DDBJ whole genome shotgun (WGS) entry which is preliminary data.</text>
</comment>
<reference evidence="1 2" key="1">
    <citation type="submission" date="2021-06" db="EMBL/GenBank/DDBJ databases">
        <title>Caerostris extrusa draft genome.</title>
        <authorList>
            <person name="Kono N."/>
            <person name="Arakawa K."/>
        </authorList>
    </citation>
    <scope>NUCLEOTIDE SEQUENCE [LARGE SCALE GENOMIC DNA]</scope>
</reference>
<protein>
    <recommendedName>
        <fullName evidence="3">Secreted protein</fullName>
    </recommendedName>
</protein>
<name>A0AAV4SF87_CAEEX</name>
<proteinExistence type="predicted"/>
<dbReference type="EMBL" id="BPLR01009555">
    <property type="protein sequence ID" value="GIY32850.1"/>
    <property type="molecule type" value="Genomic_DNA"/>
</dbReference>
<evidence type="ECO:0008006" key="3">
    <source>
        <dbReference type="Google" id="ProtNLM"/>
    </source>
</evidence>
<organism evidence="1 2">
    <name type="scientific">Caerostris extrusa</name>
    <name type="common">Bark spider</name>
    <name type="synonym">Caerostris bankana</name>
    <dbReference type="NCBI Taxonomy" id="172846"/>
    <lineage>
        <taxon>Eukaryota</taxon>
        <taxon>Metazoa</taxon>
        <taxon>Ecdysozoa</taxon>
        <taxon>Arthropoda</taxon>
        <taxon>Chelicerata</taxon>
        <taxon>Arachnida</taxon>
        <taxon>Araneae</taxon>
        <taxon>Araneomorphae</taxon>
        <taxon>Entelegynae</taxon>
        <taxon>Araneoidea</taxon>
        <taxon>Araneidae</taxon>
        <taxon>Caerostris</taxon>
    </lineage>
</organism>
<accession>A0AAV4SF87</accession>
<evidence type="ECO:0000313" key="1">
    <source>
        <dbReference type="EMBL" id="GIY32850.1"/>
    </source>
</evidence>
<dbReference type="Proteomes" id="UP001054945">
    <property type="component" value="Unassembled WGS sequence"/>
</dbReference>
<evidence type="ECO:0000313" key="2">
    <source>
        <dbReference type="Proteomes" id="UP001054945"/>
    </source>
</evidence>
<gene>
    <name evidence="1" type="ORF">CEXT_157531</name>
</gene>
<dbReference type="AlphaFoldDB" id="A0AAV4SF87"/>
<sequence>MNTLKKNNYNLLLVLSAPALSGNYCYNSSRNPSCSGKIKNPIFKSIKRERFTFKNLEHLEDCIKSRSTPNFLPQLRLSVREEL</sequence>